<sequence length="630" mass="73797">MTISSLPIELLDIIGTYLSHEDRYVCVIVNREWYTLFRRLLYQSVTVKNRNQFHWFYKRLDLESKDPRPIGHCVKDLNIYCGKLTLEELRRIPTLCPNVESLDVDWTIWQRFAQGHGSLSAQELVHPIMTSFLTSWKLTRLTLDCFRLSYAIDITAVLICVPNLHSLSFRNLRYDFYLHDIEKIHACCPLLESLHIRCLAMITYPTRRLSDNLITTEPANKMKRLFIQFNDNRAVTSGWYEYVARKYPNIEELHFETPDKYGLGPMDYGDTARLEAFDLLARNCHRLKTVRMTRFNIEDRFFKVFDHADSRLEKISCKLSSQVNHLQVGRLEFETIRQFRHSLTSLSIVWSTYNNPFPGLLSRLGGFLLLTELTLNLYLGRYHPDDACMIDVVFEHCVALKTFVLEQGILSFRKPTSHRDTPFHGLTSLTLNWVYFDEEALIYVSKRCPHLDCLVMFGCFPRRTSNHTIVQIDMPQQKFSKIDVSYLRLGPAWNRHSRESPIKLFSLTQLMKQTCLSDESPSPTSVYFMNAYYKSRSLCPRYDLYVDDNDRSRQTGFAKSFRELRSREIAAMNNAMLAEPMNPPAKRSRTAYEQGSCHDRWTKEIREHGIAKITCHSVHRLRINGKRISL</sequence>
<organism evidence="2 3">
    <name type="scientific">Apophysomyces ossiformis</name>
    <dbReference type="NCBI Taxonomy" id="679940"/>
    <lineage>
        <taxon>Eukaryota</taxon>
        <taxon>Fungi</taxon>
        <taxon>Fungi incertae sedis</taxon>
        <taxon>Mucoromycota</taxon>
        <taxon>Mucoromycotina</taxon>
        <taxon>Mucoromycetes</taxon>
        <taxon>Mucorales</taxon>
        <taxon>Mucorineae</taxon>
        <taxon>Mucoraceae</taxon>
        <taxon>Apophysomyces</taxon>
    </lineage>
</organism>
<dbReference type="InterPro" id="IPR036047">
    <property type="entry name" value="F-box-like_dom_sf"/>
</dbReference>
<dbReference type="EMBL" id="JABAYA010000026">
    <property type="protein sequence ID" value="KAF7729305.1"/>
    <property type="molecule type" value="Genomic_DNA"/>
</dbReference>
<accession>A0A8H7ET55</accession>
<dbReference type="Proteomes" id="UP000605846">
    <property type="component" value="Unassembled WGS sequence"/>
</dbReference>
<dbReference type="GO" id="GO:0031146">
    <property type="term" value="P:SCF-dependent proteasomal ubiquitin-dependent protein catabolic process"/>
    <property type="evidence" value="ECO:0007669"/>
    <property type="project" value="TreeGrafter"/>
</dbReference>
<name>A0A8H7ET55_9FUNG</name>
<feature type="domain" description="F-box" evidence="1">
    <location>
        <begin position="1"/>
        <end position="45"/>
    </location>
</feature>
<comment type="caution">
    <text evidence="2">The sequence shown here is derived from an EMBL/GenBank/DDBJ whole genome shotgun (WGS) entry which is preliminary data.</text>
</comment>
<protein>
    <recommendedName>
        <fullName evidence="1">F-box domain-containing protein</fullName>
    </recommendedName>
</protein>
<proteinExistence type="predicted"/>
<keyword evidence="3" id="KW-1185">Reference proteome</keyword>
<dbReference type="Gene3D" id="3.80.10.10">
    <property type="entry name" value="Ribonuclease Inhibitor"/>
    <property type="match status" value="2"/>
</dbReference>
<dbReference type="InterPro" id="IPR001810">
    <property type="entry name" value="F-box_dom"/>
</dbReference>
<evidence type="ECO:0000313" key="2">
    <source>
        <dbReference type="EMBL" id="KAF7729305.1"/>
    </source>
</evidence>
<dbReference type="SUPFAM" id="SSF52047">
    <property type="entry name" value="RNI-like"/>
    <property type="match status" value="2"/>
</dbReference>
<dbReference type="SUPFAM" id="SSF81383">
    <property type="entry name" value="F-box domain"/>
    <property type="match status" value="1"/>
</dbReference>
<dbReference type="InterPro" id="IPR032675">
    <property type="entry name" value="LRR_dom_sf"/>
</dbReference>
<dbReference type="PANTHER" id="PTHR13318">
    <property type="entry name" value="PARTNER OF PAIRED, ISOFORM B-RELATED"/>
    <property type="match status" value="1"/>
</dbReference>
<dbReference type="AlphaFoldDB" id="A0A8H7ET55"/>
<dbReference type="OrthoDB" id="2285227at2759"/>
<reference evidence="2" key="1">
    <citation type="submission" date="2020-01" db="EMBL/GenBank/DDBJ databases">
        <title>Genome Sequencing of Three Apophysomyces-Like Fungal Strains Confirms a Novel Fungal Genus in the Mucoromycota with divergent Burkholderia-like Endosymbiotic Bacteria.</title>
        <authorList>
            <person name="Stajich J.E."/>
            <person name="Macias A.M."/>
            <person name="Carter-House D."/>
            <person name="Lovett B."/>
            <person name="Kasson L.R."/>
            <person name="Berry K."/>
            <person name="Grigoriev I."/>
            <person name="Chang Y."/>
            <person name="Spatafora J."/>
            <person name="Kasson M.T."/>
        </authorList>
    </citation>
    <scope>NUCLEOTIDE SEQUENCE</scope>
    <source>
        <strain evidence="2">NRRL A-21654</strain>
    </source>
</reference>
<dbReference type="GO" id="GO:0019005">
    <property type="term" value="C:SCF ubiquitin ligase complex"/>
    <property type="evidence" value="ECO:0007669"/>
    <property type="project" value="TreeGrafter"/>
</dbReference>
<gene>
    <name evidence="2" type="ORF">EC973_004561</name>
</gene>
<evidence type="ECO:0000259" key="1">
    <source>
        <dbReference type="PROSITE" id="PS50181"/>
    </source>
</evidence>
<dbReference type="PROSITE" id="PS50181">
    <property type="entry name" value="FBOX"/>
    <property type="match status" value="1"/>
</dbReference>
<evidence type="ECO:0000313" key="3">
    <source>
        <dbReference type="Proteomes" id="UP000605846"/>
    </source>
</evidence>